<comment type="caution">
    <text evidence="3">The sequence shown here is derived from an EMBL/GenBank/DDBJ whole genome shotgun (WGS) entry which is preliminary data.</text>
</comment>
<organism evidence="3 4">
    <name type="scientific">Rotaria magnacalcarata</name>
    <dbReference type="NCBI Taxonomy" id="392030"/>
    <lineage>
        <taxon>Eukaryota</taxon>
        <taxon>Metazoa</taxon>
        <taxon>Spiralia</taxon>
        <taxon>Gnathifera</taxon>
        <taxon>Rotifera</taxon>
        <taxon>Eurotatoria</taxon>
        <taxon>Bdelloidea</taxon>
        <taxon>Philodinida</taxon>
        <taxon>Philodinidae</taxon>
        <taxon>Rotaria</taxon>
    </lineage>
</organism>
<protein>
    <submittedName>
        <fullName evidence="3">Uncharacterized protein</fullName>
    </submittedName>
</protein>
<gene>
    <name evidence="1" type="ORF">GIL414_LOCUS47555</name>
    <name evidence="3" type="ORF">GIL414_LOCUS54520</name>
    <name evidence="2" type="ORF">SMN809_LOCUS54269</name>
</gene>
<evidence type="ECO:0000313" key="4">
    <source>
        <dbReference type="Proteomes" id="UP000681720"/>
    </source>
</evidence>
<feature type="non-terminal residue" evidence="3">
    <location>
        <position position="69"/>
    </location>
</feature>
<dbReference type="Pfam" id="PF10009">
    <property type="entry name" value="DUF2252"/>
    <property type="match status" value="1"/>
</dbReference>
<feature type="non-terminal residue" evidence="3">
    <location>
        <position position="1"/>
    </location>
</feature>
<dbReference type="Proteomes" id="UP000681720">
    <property type="component" value="Unassembled WGS sequence"/>
</dbReference>
<dbReference type="EMBL" id="CAJOBI010188823">
    <property type="protein sequence ID" value="CAF4954182.1"/>
    <property type="molecule type" value="Genomic_DNA"/>
</dbReference>
<evidence type="ECO:0000313" key="2">
    <source>
        <dbReference type="EMBL" id="CAF4954182.1"/>
    </source>
</evidence>
<evidence type="ECO:0000313" key="3">
    <source>
        <dbReference type="EMBL" id="CAF4954794.1"/>
    </source>
</evidence>
<name>A0A8S3DDF8_9BILA</name>
<dbReference type="EMBL" id="CAJOBJ010191433">
    <property type="protein sequence ID" value="CAF4954794.1"/>
    <property type="molecule type" value="Genomic_DNA"/>
</dbReference>
<accession>A0A8S3DDF8</accession>
<dbReference type="Proteomes" id="UP000676336">
    <property type="component" value="Unassembled WGS sequence"/>
</dbReference>
<dbReference type="EMBL" id="CAJOBJ010152005">
    <property type="protein sequence ID" value="CAF4810386.1"/>
    <property type="molecule type" value="Genomic_DNA"/>
</dbReference>
<reference evidence="3" key="1">
    <citation type="submission" date="2021-02" db="EMBL/GenBank/DDBJ databases">
        <authorList>
            <person name="Nowell W R."/>
        </authorList>
    </citation>
    <scope>NUCLEOTIDE SEQUENCE</scope>
</reference>
<proteinExistence type="predicted"/>
<dbReference type="InterPro" id="IPR018721">
    <property type="entry name" value="DUF2252"/>
</dbReference>
<evidence type="ECO:0000313" key="1">
    <source>
        <dbReference type="EMBL" id="CAF4810386.1"/>
    </source>
</evidence>
<dbReference type="AlphaFoldDB" id="A0A8S3DDF8"/>
<sequence>MFQIHEPTYIHGDLHIGQFHYYFDDTTNERIFQIRQHTKKIAPFTWDLKRLATDLVLIGYYQGFSDIEM</sequence>